<evidence type="ECO:0000313" key="2">
    <source>
        <dbReference type="EMBL" id="KNE60927.1"/>
    </source>
</evidence>
<dbReference type="GO" id="GO:0005829">
    <property type="term" value="C:cytosol"/>
    <property type="evidence" value="ECO:0007669"/>
    <property type="project" value="TreeGrafter"/>
</dbReference>
<gene>
    <name evidence="2" type="ORF">AMAG_06689</name>
</gene>
<dbReference type="PANTHER" id="PTHR43691">
    <property type="entry name" value="URIDINE PHOSPHORYLASE"/>
    <property type="match status" value="1"/>
</dbReference>
<proteinExistence type="predicted"/>
<dbReference type="PANTHER" id="PTHR43691:SF14">
    <property type="entry name" value="URIDINE PHOSPHORYLASE"/>
    <property type="match status" value="1"/>
</dbReference>
<evidence type="ECO:0000259" key="1">
    <source>
        <dbReference type="Pfam" id="PF01048"/>
    </source>
</evidence>
<organism evidence="2 3">
    <name type="scientific">Allomyces macrogynus (strain ATCC 38327)</name>
    <name type="common">Allomyces javanicus var. macrogynus</name>
    <dbReference type="NCBI Taxonomy" id="578462"/>
    <lineage>
        <taxon>Eukaryota</taxon>
        <taxon>Fungi</taxon>
        <taxon>Fungi incertae sedis</taxon>
        <taxon>Blastocladiomycota</taxon>
        <taxon>Blastocladiomycetes</taxon>
        <taxon>Blastocladiales</taxon>
        <taxon>Blastocladiaceae</taxon>
        <taxon>Allomyces</taxon>
    </lineage>
</organism>
<dbReference type="InterPro" id="IPR035994">
    <property type="entry name" value="Nucleoside_phosphorylase_sf"/>
</dbReference>
<dbReference type="OrthoDB" id="416752at2759"/>
<dbReference type="InterPro" id="IPR000845">
    <property type="entry name" value="Nucleoside_phosphorylase_d"/>
</dbReference>
<dbReference type="GO" id="GO:0004850">
    <property type="term" value="F:uridine phosphorylase activity"/>
    <property type="evidence" value="ECO:0007669"/>
    <property type="project" value="TreeGrafter"/>
</dbReference>
<dbReference type="OMA" id="TFEMETF"/>
<dbReference type="CDD" id="cd17769">
    <property type="entry name" value="NP_TgUP-like"/>
    <property type="match status" value="1"/>
</dbReference>
<dbReference type="Proteomes" id="UP000054350">
    <property type="component" value="Unassembled WGS sequence"/>
</dbReference>
<name>A0A0L0SEQ0_ALLM3</name>
<reference evidence="3" key="2">
    <citation type="submission" date="2009-11" db="EMBL/GenBank/DDBJ databases">
        <title>The Genome Sequence of Allomyces macrogynus strain ATCC 38327.</title>
        <authorList>
            <consortium name="The Broad Institute Genome Sequencing Platform"/>
            <person name="Russ C."/>
            <person name="Cuomo C."/>
            <person name="Shea T."/>
            <person name="Young S.K."/>
            <person name="Zeng Q."/>
            <person name="Koehrsen M."/>
            <person name="Haas B."/>
            <person name="Borodovsky M."/>
            <person name="Guigo R."/>
            <person name="Alvarado L."/>
            <person name="Berlin A."/>
            <person name="Borenstein D."/>
            <person name="Chen Z."/>
            <person name="Engels R."/>
            <person name="Freedman E."/>
            <person name="Gellesch M."/>
            <person name="Goldberg J."/>
            <person name="Griggs A."/>
            <person name="Gujja S."/>
            <person name="Heiman D."/>
            <person name="Hepburn T."/>
            <person name="Howarth C."/>
            <person name="Jen D."/>
            <person name="Larson L."/>
            <person name="Lewis B."/>
            <person name="Mehta T."/>
            <person name="Park D."/>
            <person name="Pearson M."/>
            <person name="Roberts A."/>
            <person name="Saif S."/>
            <person name="Shenoy N."/>
            <person name="Sisk P."/>
            <person name="Stolte C."/>
            <person name="Sykes S."/>
            <person name="Walk T."/>
            <person name="White J."/>
            <person name="Yandava C."/>
            <person name="Burger G."/>
            <person name="Gray M.W."/>
            <person name="Holland P.W.H."/>
            <person name="King N."/>
            <person name="Lang F.B.F."/>
            <person name="Roger A.J."/>
            <person name="Ruiz-Trillo I."/>
            <person name="Lander E."/>
            <person name="Nusbaum C."/>
        </authorList>
    </citation>
    <scope>NUCLEOTIDE SEQUENCE [LARGE SCALE GENOMIC DNA]</scope>
    <source>
        <strain evidence="3">ATCC 38327</strain>
    </source>
</reference>
<accession>A0A0L0SEQ0</accession>
<dbReference type="Gene3D" id="3.40.50.1580">
    <property type="entry name" value="Nucleoside phosphorylase domain"/>
    <property type="match status" value="1"/>
</dbReference>
<sequence length="334" mass="36163">MGLHAMTNANFPVDAEGHTYHVGVKPGEVANRIITVGDPARAILIGSYLDGGNVIDATNFKKYLNYVSKDIVIKTSPRLFTTVTGRYKGVPVSIVAIGMGVPMMDFFVREVRAVVQGPLHIIRFGSCGSLGRARAGDMIVATDSMACSRNYNYFHNDEDQELSETDFAELMVKGEGPYTVSTTCPADAELTDALVAALHAHVPTGVEVHKGLDITADSFYSSQARQDPAFRDQNAHLFTYLTEAYPTAECLQMESFGLLHLAKSARPLPSGSKSIRTAACAMVFAHRVQNTWVDPALVEALQAKASFAILDAVIAVEIDAKELHPEEGSVWAKN</sequence>
<evidence type="ECO:0000313" key="3">
    <source>
        <dbReference type="Proteomes" id="UP000054350"/>
    </source>
</evidence>
<dbReference type="STRING" id="578462.A0A0L0SEQ0"/>
<protein>
    <recommendedName>
        <fullName evidence="1">Nucleoside phosphorylase domain-containing protein</fullName>
    </recommendedName>
</protein>
<feature type="domain" description="Nucleoside phosphorylase" evidence="1">
    <location>
        <begin position="70"/>
        <end position="314"/>
    </location>
</feature>
<reference evidence="2 3" key="1">
    <citation type="submission" date="2009-11" db="EMBL/GenBank/DDBJ databases">
        <title>Annotation of Allomyces macrogynus ATCC 38327.</title>
        <authorList>
            <consortium name="The Broad Institute Genome Sequencing Platform"/>
            <person name="Russ C."/>
            <person name="Cuomo C."/>
            <person name="Burger G."/>
            <person name="Gray M.W."/>
            <person name="Holland P.W.H."/>
            <person name="King N."/>
            <person name="Lang F.B.F."/>
            <person name="Roger A.J."/>
            <person name="Ruiz-Trillo I."/>
            <person name="Young S.K."/>
            <person name="Zeng Q."/>
            <person name="Gargeya S."/>
            <person name="Fitzgerald M."/>
            <person name="Haas B."/>
            <person name="Abouelleil A."/>
            <person name="Alvarado L."/>
            <person name="Arachchi H.M."/>
            <person name="Berlin A."/>
            <person name="Chapman S.B."/>
            <person name="Gearin G."/>
            <person name="Goldberg J."/>
            <person name="Griggs A."/>
            <person name="Gujja S."/>
            <person name="Hansen M."/>
            <person name="Heiman D."/>
            <person name="Howarth C."/>
            <person name="Larimer J."/>
            <person name="Lui A."/>
            <person name="MacDonald P.J.P."/>
            <person name="McCowen C."/>
            <person name="Montmayeur A."/>
            <person name="Murphy C."/>
            <person name="Neiman D."/>
            <person name="Pearson M."/>
            <person name="Priest M."/>
            <person name="Roberts A."/>
            <person name="Saif S."/>
            <person name="Shea T."/>
            <person name="Sisk P."/>
            <person name="Stolte C."/>
            <person name="Sykes S."/>
            <person name="Wortman J."/>
            <person name="Nusbaum C."/>
            <person name="Birren B."/>
        </authorList>
    </citation>
    <scope>NUCLEOTIDE SEQUENCE [LARGE SCALE GENOMIC DNA]</scope>
    <source>
        <strain evidence="2 3">ATCC 38327</strain>
    </source>
</reference>
<dbReference type="EMBL" id="GG745337">
    <property type="protein sequence ID" value="KNE60927.1"/>
    <property type="molecule type" value="Genomic_DNA"/>
</dbReference>
<dbReference type="eggNOG" id="ENOG502RXRP">
    <property type="taxonomic scope" value="Eukaryota"/>
</dbReference>
<dbReference type="VEuPathDB" id="FungiDB:AMAG_06689"/>
<keyword evidence="3" id="KW-1185">Reference proteome</keyword>
<dbReference type="AlphaFoldDB" id="A0A0L0SEQ0"/>
<dbReference type="GO" id="GO:0006218">
    <property type="term" value="P:uridine catabolic process"/>
    <property type="evidence" value="ECO:0007669"/>
    <property type="project" value="TreeGrafter"/>
</dbReference>
<dbReference type="SUPFAM" id="SSF53167">
    <property type="entry name" value="Purine and uridine phosphorylases"/>
    <property type="match status" value="1"/>
</dbReference>
<dbReference type="Pfam" id="PF01048">
    <property type="entry name" value="PNP_UDP_1"/>
    <property type="match status" value="1"/>
</dbReference>